<dbReference type="STRING" id="323850.Shew_1406"/>
<evidence type="ECO:0000313" key="7">
    <source>
        <dbReference type="EMBL" id="ABO23275.1"/>
    </source>
</evidence>
<proteinExistence type="predicted"/>
<keyword evidence="2" id="KW-1003">Cell membrane</keyword>
<dbReference type="OrthoDB" id="5365632at2"/>
<evidence type="ECO:0000256" key="2">
    <source>
        <dbReference type="ARBA" id="ARBA00022475"/>
    </source>
</evidence>
<dbReference type="HOGENOM" id="CLU_040798_1_0_6"/>
<protein>
    <submittedName>
        <fullName evidence="7">Polysaccharide biosynthesis protein</fullName>
    </submittedName>
</protein>
<feature type="transmembrane region" description="Helical" evidence="6">
    <location>
        <begin position="154"/>
        <end position="175"/>
    </location>
</feature>
<feature type="transmembrane region" description="Helical" evidence="6">
    <location>
        <begin position="460"/>
        <end position="480"/>
    </location>
</feature>
<dbReference type="eggNOG" id="COG2244">
    <property type="taxonomic scope" value="Bacteria"/>
</dbReference>
<evidence type="ECO:0000256" key="6">
    <source>
        <dbReference type="SAM" id="Phobius"/>
    </source>
</evidence>
<feature type="transmembrane region" description="Helical" evidence="6">
    <location>
        <begin position="43"/>
        <end position="63"/>
    </location>
</feature>
<dbReference type="PANTHER" id="PTHR30250:SF26">
    <property type="entry name" value="PSMA PROTEIN"/>
    <property type="match status" value="1"/>
</dbReference>
<keyword evidence="8" id="KW-1185">Reference proteome</keyword>
<dbReference type="InterPro" id="IPR050833">
    <property type="entry name" value="Poly_Biosynth_Transport"/>
</dbReference>
<evidence type="ECO:0000256" key="3">
    <source>
        <dbReference type="ARBA" id="ARBA00022692"/>
    </source>
</evidence>
<keyword evidence="3 6" id="KW-0812">Transmembrane</keyword>
<dbReference type="KEGG" id="slo:Shew_1406"/>
<reference evidence="7 8" key="1">
    <citation type="submission" date="2007-03" db="EMBL/GenBank/DDBJ databases">
        <title>Complete sequence of Shewanella loihica PV-4.</title>
        <authorList>
            <consortium name="US DOE Joint Genome Institute"/>
            <person name="Copeland A."/>
            <person name="Lucas S."/>
            <person name="Lapidus A."/>
            <person name="Barry K."/>
            <person name="Detter J.C."/>
            <person name="Glavina del Rio T."/>
            <person name="Hammon N."/>
            <person name="Israni S."/>
            <person name="Dalin E."/>
            <person name="Tice H."/>
            <person name="Pitluck S."/>
            <person name="Chain P."/>
            <person name="Malfatti S."/>
            <person name="Shin M."/>
            <person name="Vergez L."/>
            <person name="Schmutz J."/>
            <person name="Larimer F."/>
            <person name="Land M."/>
            <person name="Hauser L."/>
            <person name="Kyrpides N."/>
            <person name="Mikhailova N."/>
            <person name="Romine M.F."/>
            <person name="Serres G."/>
            <person name="Fredrickson J."/>
            <person name="Tiedje J."/>
            <person name="Richardson P."/>
        </authorList>
    </citation>
    <scope>NUCLEOTIDE SEQUENCE [LARGE SCALE GENOMIC DNA]</scope>
    <source>
        <strain evidence="8">ATCC BAA-1088 / PV-4</strain>
    </source>
</reference>
<keyword evidence="5 6" id="KW-0472">Membrane</keyword>
<organism evidence="7 8">
    <name type="scientific">Shewanella loihica (strain ATCC BAA-1088 / PV-4)</name>
    <dbReference type="NCBI Taxonomy" id="323850"/>
    <lineage>
        <taxon>Bacteria</taxon>
        <taxon>Pseudomonadati</taxon>
        <taxon>Pseudomonadota</taxon>
        <taxon>Gammaproteobacteria</taxon>
        <taxon>Alteromonadales</taxon>
        <taxon>Shewanellaceae</taxon>
        <taxon>Shewanella</taxon>
    </lineage>
</organism>
<dbReference type="AlphaFoldDB" id="A3QCS7"/>
<evidence type="ECO:0000256" key="1">
    <source>
        <dbReference type="ARBA" id="ARBA00004651"/>
    </source>
</evidence>
<keyword evidence="4 6" id="KW-1133">Transmembrane helix</keyword>
<name>A3QCS7_SHELP</name>
<feature type="transmembrane region" description="Helical" evidence="6">
    <location>
        <begin position="126"/>
        <end position="147"/>
    </location>
</feature>
<evidence type="ECO:0000256" key="5">
    <source>
        <dbReference type="ARBA" id="ARBA00023136"/>
    </source>
</evidence>
<feature type="transmembrane region" description="Helical" evidence="6">
    <location>
        <begin position="302"/>
        <end position="323"/>
    </location>
</feature>
<accession>A3QCS7</accession>
<evidence type="ECO:0000313" key="8">
    <source>
        <dbReference type="Proteomes" id="UP000001558"/>
    </source>
</evidence>
<feature type="transmembrane region" description="Helical" evidence="6">
    <location>
        <begin position="435"/>
        <end position="454"/>
    </location>
</feature>
<dbReference type="PANTHER" id="PTHR30250">
    <property type="entry name" value="PST FAMILY PREDICTED COLANIC ACID TRANSPORTER"/>
    <property type="match status" value="1"/>
</dbReference>
<dbReference type="RefSeq" id="WP_011865207.1">
    <property type="nucleotide sequence ID" value="NC_009092.1"/>
</dbReference>
<sequence length="502" mass="56837">MNKKIIVNTLALYSRQALVVLINLYVVRIVLNELGVSDYGVYNVILGVTAIFSFIPSAMTVSVQRQFVFSIEKGRESLKRCFSSCLVIYLLMIALSSMLFFTFGSFFVKEYLVIPEQRLSPALTLFYFSIVIFILSIATSLLTSLVISHENMKVYAILSVIEALLKLMSAFILAYEIEDKLITYGALVMLSSLIVFMLYNVACIKYYKKYRISIIGFDKQLFVDTVKFSSWTLFGFFTSVLRTHATTLLINQWFNPVVVAARVISNTISSQLMIFANNLNVSLYPPIVRNYANKDVNGVNTILIEGSKISFFLVWLLALPMLVETEFFLKVWLVTPPVDSISFTRLALIEALLMSLGLVVGSAARATGKIKKYELILGAVQILTFVVTVFVLYIGYPAYSVFVIGIVTNLIMLFLRLCILQFLMGFSMKAFISKVLPTVSFMVITSSVFSVFLRQEFQNGWARVVVTLFIGTFFSFLVMYKYGLSAELKIKLKSKLIDWIRR</sequence>
<comment type="subcellular location">
    <subcellularLocation>
        <location evidence="1">Cell membrane</location>
        <topology evidence="1">Multi-pass membrane protein</topology>
    </subcellularLocation>
</comment>
<feature type="transmembrane region" description="Helical" evidence="6">
    <location>
        <begin position="402"/>
        <end position="423"/>
    </location>
</feature>
<evidence type="ECO:0000256" key="4">
    <source>
        <dbReference type="ARBA" id="ARBA00022989"/>
    </source>
</evidence>
<feature type="transmembrane region" description="Helical" evidence="6">
    <location>
        <begin position="375"/>
        <end position="396"/>
    </location>
</feature>
<feature type="transmembrane region" description="Helical" evidence="6">
    <location>
        <begin position="12"/>
        <end position="31"/>
    </location>
</feature>
<dbReference type="GO" id="GO:0005886">
    <property type="term" value="C:plasma membrane"/>
    <property type="evidence" value="ECO:0007669"/>
    <property type="project" value="UniProtKB-SubCell"/>
</dbReference>
<dbReference type="Proteomes" id="UP000001558">
    <property type="component" value="Chromosome"/>
</dbReference>
<dbReference type="EMBL" id="CP000606">
    <property type="protein sequence ID" value="ABO23275.1"/>
    <property type="molecule type" value="Genomic_DNA"/>
</dbReference>
<feature type="transmembrane region" description="Helical" evidence="6">
    <location>
        <begin position="84"/>
        <end position="106"/>
    </location>
</feature>
<gene>
    <name evidence="7" type="ordered locus">Shew_1406</name>
</gene>
<feature type="transmembrane region" description="Helical" evidence="6">
    <location>
        <begin position="343"/>
        <end position="363"/>
    </location>
</feature>
<feature type="transmembrane region" description="Helical" evidence="6">
    <location>
        <begin position="181"/>
        <end position="202"/>
    </location>
</feature>